<dbReference type="EMBL" id="SNRW01000110">
    <property type="protein sequence ID" value="KAA6403357.1"/>
    <property type="molecule type" value="Genomic_DNA"/>
</dbReference>
<dbReference type="SMART" id="SM00220">
    <property type="entry name" value="S_TKc"/>
    <property type="match status" value="1"/>
</dbReference>
<comment type="catalytic activity">
    <reaction evidence="8">
        <text>L-seryl-[protein] + ATP = O-phospho-L-seryl-[protein] + ADP + H(+)</text>
        <dbReference type="Rhea" id="RHEA:17989"/>
        <dbReference type="Rhea" id="RHEA-COMP:9863"/>
        <dbReference type="Rhea" id="RHEA-COMP:11604"/>
        <dbReference type="ChEBI" id="CHEBI:15378"/>
        <dbReference type="ChEBI" id="CHEBI:29999"/>
        <dbReference type="ChEBI" id="CHEBI:30616"/>
        <dbReference type="ChEBI" id="CHEBI:83421"/>
        <dbReference type="ChEBI" id="CHEBI:456216"/>
        <dbReference type="EC" id="2.7.11.1"/>
    </reaction>
</comment>
<dbReference type="Gene3D" id="2.60.120.920">
    <property type="match status" value="1"/>
</dbReference>
<keyword evidence="3" id="KW-0808">Transferase</keyword>
<gene>
    <name evidence="11" type="ORF">EZS28_001116</name>
    <name evidence="12" type="ORF">EZS28_001127</name>
</gene>
<keyword evidence="2" id="KW-0723">Serine/threonine-protein kinase</keyword>
<dbReference type="PANTHER" id="PTHR44899:SF3">
    <property type="entry name" value="SERINE_THREONINE-PROTEIN KINASE NEK1"/>
    <property type="match status" value="1"/>
</dbReference>
<name>A0A5J4X851_9EUKA</name>
<dbReference type="Pfam" id="PF00069">
    <property type="entry name" value="Pkinase"/>
    <property type="match status" value="1"/>
</dbReference>
<dbReference type="Gene3D" id="1.10.510.10">
    <property type="entry name" value="Transferase(Phosphotransferase) domain 1"/>
    <property type="match status" value="1"/>
</dbReference>
<dbReference type="InterPro" id="IPR008271">
    <property type="entry name" value="Ser/Thr_kinase_AS"/>
</dbReference>
<dbReference type="InterPro" id="IPR043136">
    <property type="entry name" value="B30.2/SPRY_sf"/>
</dbReference>
<evidence type="ECO:0000256" key="6">
    <source>
        <dbReference type="ARBA" id="ARBA00022840"/>
    </source>
</evidence>
<dbReference type="PROSITE" id="PS50011">
    <property type="entry name" value="PROTEIN_KINASE_DOM"/>
    <property type="match status" value="1"/>
</dbReference>
<dbReference type="PROSITE" id="PS00108">
    <property type="entry name" value="PROTEIN_KINASE_ST"/>
    <property type="match status" value="1"/>
</dbReference>
<evidence type="ECO:0000313" key="13">
    <source>
        <dbReference type="Proteomes" id="UP000324800"/>
    </source>
</evidence>
<sequence length="519" mass="60609">MNFSQLRYGDFQINRMLGRGSQGSTYLVTLKSTQQQFAMKRENYLEEEDKESVNREIEQMKRLKSRFTVKLIHTFLDREDMCIIMQLCKQGDLRKMIANLQKIPERERIMRVWAILAQIIRALDHLHSHNVIHRDIKPENIFVMEDGSVRLGDFGFAKELTERTYTSIAGTRVYIAPEVWLLRRTNFSSDIFSVGIITQELLTGCHPFDTGYEQGIVDNIIKGHMREQPSFVSRELKELIFSMLDQDFSKRPTTKQIMDQETIQMYLRMQEEKEQEIEIEQRRTNEVEQENIRLREQLNQMQISDTPQIRQQGIQQPETSFSIERSRRQMASVFQTLSPILFSPILPGLNDVTFQDNLYTNVSDNHSTVLFNPVIRSGIVRMEILNVADLLAVGIADESVQYDQNEYPESGGKHKRIYFRYDGSLTHISSYLQGNDEFGHSGCRVTMELNMDTNPRSLTFFINDVEQKNYLTNIPAAVRFYAFLLYKGEQFKVLKFDHLSSPAATHRESHAYSWGNSWE</sequence>
<evidence type="ECO:0000256" key="5">
    <source>
        <dbReference type="ARBA" id="ARBA00022777"/>
    </source>
</evidence>
<keyword evidence="9" id="KW-0175">Coiled coil</keyword>
<dbReference type="InterPro" id="IPR000719">
    <property type="entry name" value="Prot_kinase_dom"/>
</dbReference>
<dbReference type="EC" id="2.7.11.1" evidence="1"/>
<reference evidence="12 13" key="1">
    <citation type="submission" date="2019-03" db="EMBL/GenBank/DDBJ databases">
        <title>Single cell metagenomics reveals metabolic interactions within the superorganism composed of flagellate Streblomastix strix and complex community of Bacteroidetes bacteria on its surface.</title>
        <authorList>
            <person name="Treitli S.C."/>
            <person name="Kolisko M."/>
            <person name="Husnik F."/>
            <person name="Keeling P."/>
            <person name="Hampl V."/>
        </authorList>
    </citation>
    <scope>NUCLEOTIDE SEQUENCE [LARGE SCALE GENOMIC DNA]</scope>
    <source>
        <strain evidence="12">ST1C</strain>
    </source>
</reference>
<dbReference type="Proteomes" id="UP000324800">
    <property type="component" value="Unassembled WGS sequence"/>
</dbReference>
<evidence type="ECO:0000256" key="3">
    <source>
        <dbReference type="ARBA" id="ARBA00022679"/>
    </source>
</evidence>
<dbReference type="AlphaFoldDB" id="A0A5J4X851"/>
<accession>A0A5J4X851</accession>
<keyword evidence="5 12" id="KW-0418">Kinase</keyword>
<proteinExistence type="predicted"/>
<dbReference type="SUPFAM" id="SSF56112">
    <property type="entry name" value="Protein kinase-like (PK-like)"/>
    <property type="match status" value="1"/>
</dbReference>
<comment type="caution">
    <text evidence="12">The sequence shown here is derived from an EMBL/GenBank/DDBJ whole genome shotgun (WGS) entry which is preliminary data.</text>
</comment>
<dbReference type="PANTHER" id="PTHR44899">
    <property type="entry name" value="CAMK FAMILY PROTEIN KINASE"/>
    <property type="match status" value="1"/>
</dbReference>
<dbReference type="InterPro" id="IPR051131">
    <property type="entry name" value="NEK_Ser/Thr_kinase_NIMA"/>
</dbReference>
<evidence type="ECO:0000313" key="12">
    <source>
        <dbReference type="EMBL" id="KAA6403357.1"/>
    </source>
</evidence>
<organism evidence="12 13">
    <name type="scientific">Streblomastix strix</name>
    <dbReference type="NCBI Taxonomy" id="222440"/>
    <lineage>
        <taxon>Eukaryota</taxon>
        <taxon>Metamonada</taxon>
        <taxon>Preaxostyla</taxon>
        <taxon>Oxymonadida</taxon>
        <taxon>Streblomastigidae</taxon>
        <taxon>Streblomastix</taxon>
    </lineage>
</organism>
<keyword evidence="4" id="KW-0547">Nucleotide-binding</keyword>
<dbReference type="InterPro" id="IPR011009">
    <property type="entry name" value="Kinase-like_dom_sf"/>
</dbReference>
<dbReference type="EMBL" id="SNRW01000110">
    <property type="protein sequence ID" value="KAA6403346.1"/>
    <property type="molecule type" value="Genomic_DNA"/>
</dbReference>
<evidence type="ECO:0000256" key="2">
    <source>
        <dbReference type="ARBA" id="ARBA00022527"/>
    </source>
</evidence>
<evidence type="ECO:0000313" key="11">
    <source>
        <dbReference type="EMBL" id="KAA6403346.1"/>
    </source>
</evidence>
<keyword evidence="6" id="KW-0067">ATP-binding</keyword>
<comment type="catalytic activity">
    <reaction evidence="7">
        <text>L-threonyl-[protein] + ATP = O-phospho-L-threonyl-[protein] + ADP + H(+)</text>
        <dbReference type="Rhea" id="RHEA:46608"/>
        <dbReference type="Rhea" id="RHEA-COMP:11060"/>
        <dbReference type="Rhea" id="RHEA-COMP:11605"/>
        <dbReference type="ChEBI" id="CHEBI:15378"/>
        <dbReference type="ChEBI" id="CHEBI:30013"/>
        <dbReference type="ChEBI" id="CHEBI:30616"/>
        <dbReference type="ChEBI" id="CHEBI:61977"/>
        <dbReference type="ChEBI" id="CHEBI:456216"/>
        <dbReference type="EC" id="2.7.11.1"/>
    </reaction>
</comment>
<feature type="domain" description="Protein kinase" evidence="10">
    <location>
        <begin position="11"/>
        <end position="267"/>
    </location>
</feature>
<evidence type="ECO:0000259" key="10">
    <source>
        <dbReference type="PROSITE" id="PS50011"/>
    </source>
</evidence>
<evidence type="ECO:0000256" key="8">
    <source>
        <dbReference type="ARBA" id="ARBA00048679"/>
    </source>
</evidence>
<protein>
    <recommendedName>
        <fullName evidence="1">non-specific serine/threonine protein kinase</fullName>
        <ecNumber evidence="1">2.7.11.1</ecNumber>
    </recommendedName>
</protein>
<evidence type="ECO:0000256" key="4">
    <source>
        <dbReference type="ARBA" id="ARBA00022741"/>
    </source>
</evidence>
<evidence type="ECO:0000256" key="9">
    <source>
        <dbReference type="SAM" id="Coils"/>
    </source>
</evidence>
<feature type="coiled-coil region" evidence="9">
    <location>
        <begin position="263"/>
        <end position="304"/>
    </location>
</feature>
<dbReference type="GO" id="GO:0004674">
    <property type="term" value="F:protein serine/threonine kinase activity"/>
    <property type="evidence" value="ECO:0007669"/>
    <property type="project" value="UniProtKB-KW"/>
</dbReference>
<evidence type="ECO:0000256" key="1">
    <source>
        <dbReference type="ARBA" id="ARBA00012513"/>
    </source>
</evidence>
<evidence type="ECO:0000256" key="7">
    <source>
        <dbReference type="ARBA" id="ARBA00047899"/>
    </source>
</evidence>
<dbReference type="GO" id="GO:0005524">
    <property type="term" value="F:ATP binding"/>
    <property type="evidence" value="ECO:0007669"/>
    <property type="project" value="UniProtKB-KW"/>
</dbReference>